<feature type="transmembrane region" description="Helical" evidence="7">
    <location>
        <begin position="99"/>
        <end position="115"/>
    </location>
</feature>
<dbReference type="InterPro" id="IPR051679">
    <property type="entry name" value="DASS-Related_Transporters"/>
</dbReference>
<feature type="transmembrane region" description="Helical" evidence="7">
    <location>
        <begin position="150"/>
        <end position="168"/>
    </location>
</feature>
<feature type="transmembrane region" description="Helical" evidence="7">
    <location>
        <begin position="64"/>
        <end position="87"/>
    </location>
</feature>
<keyword evidence="5 7" id="KW-1133">Transmembrane helix</keyword>
<evidence type="ECO:0000256" key="1">
    <source>
        <dbReference type="ARBA" id="ARBA00004141"/>
    </source>
</evidence>
<evidence type="ECO:0000256" key="2">
    <source>
        <dbReference type="ARBA" id="ARBA00022448"/>
    </source>
</evidence>
<protein>
    <submittedName>
        <fullName evidence="9">Di/tricarboxylate transporter</fullName>
    </submittedName>
</protein>
<dbReference type="PANTHER" id="PTHR43652:SF2">
    <property type="entry name" value="BASIC AMINO ACID ANTIPORTER YFCC-RELATED"/>
    <property type="match status" value="1"/>
</dbReference>
<reference evidence="9 10" key="1">
    <citation type="submission" date="2018-04" db="EMBL/GenBank/DDBJ databases">
        <title>Genomic Encyclopedia of Archaeal and Bacterial Type Strains, Phase II (KMG-II): from individual species to whole genera.</title>
        <authorList>
            <person name="Goeker M."/>
        </authorList>
    </citation>
    <scope>NUCLEOTIDE SEQUENCE [LARGE SCALE GENOMIC DNA]</scope>
    <source>
        <strain evidence="9 10">DSM 21823</strain>
    </source>
</reference>
<keyword evidence="3 7" id="KW-0812">Transmembrane</keyword>
<feature type="transmembrane region" description="Helical" evidence="7">
    <location>
        <begin position="451"/>
        <end position="476"/>
    </location>
</feature>
<dbReference type="SUPFAM" id="SSF116726">
    <property type="entry name" value="TrkA C-terminal domain-like"/>
    <property type="match status" value="2"/>
</dbReference>
<feature type="transmembrane region" description="Helical" evidence="7">
    <location>
        <begin position="35"/>
        <end position="52"/>
    </location>
</feature>
<dbReference type="InterPro" id="IPR004680">
    <property type="entry name" value="Cit_transptr-like_dom"/>
</dbReference>
<dbReference type="RefSeq" id="WP_054302583.1">
    <property type="nucleotide sequence ID" value="NZ_QBKP01000004.1"/>
</dbReference>
<evidence type="ECO:0000313" key="9">
    <source>
        <dbReference type="EMBL" id="PTX51146.1"/>
    </source>
</evidence>
<dbReference type="GO" id="GO:0006813">
    <property type="term" value="P:potassium ion transport"/>
    <property type="evidence" value="ECO:0007669"/>
    <property type="project" value="InterPro"/>
</dbReference>
<sequence>MFGIELAQDSQAFVSIGILLVMFVLFVKEVFPVEVTAIAGAAVMILLGILPYKEALGVLSNNAPWTIALMFMVMGGLVRTGSVEMLIGYAEAHVGSRPKMTIFVLYGFIAIASAFMNNTPLVAVMIPVVIQIAGRIGSSPSKMLIPLSHMTVMGGMISLIGTSTNLLVDGVVHSAGMPHFGLFEIAPLGIAVVIVGGLYQAVFARRLLPDRQSMASMLGERKRMKYFTEVAIPEDSVLIGTPVLEVQQFKRAGVRVIDVLRGDLSLRRDLAAVVLDAGDRVVLRTEMSELLDMQNRTDMRIVDKLSSVQTETVEVLITPGCRMIGRSLGEMRLRRRYGVYVLAAHRKSQNIGRQLDELVVQVGDTLLLEGSAEDIKRLADDMDMVDVSKPKQRAYRRGKAPIAIGALAAVVILSAMDFAPIYVLGLFAVTIILVTRCVDSDEALGFVDGRLLAMIFAMIAVGQGLEESGAVALIVTHVEPFMRELPPFAMIMVVYLLGVVLTEFLSNNAVAVLYTPIAIELARQLGADPRPFAVAVMFSATLAFATPIGYQTNMMVYGPGGYKFTDFTRIGIPLNIITWLLCSALIPLIWPLFP</sequence>
<organism evidence="9 10">
    <name type="scientific">Gemmobacter caeni</name>
    <dbReference type="NCBI Taxonomy" id="589035"/>
    <lineage>
        <taxon>Bacteria</taxon>
        <taxon>Pseudomonadati</taxon>
        <taxon>Pseudomonadota</taxon>
        <taxon>Alphaproteobacteria</taxon>
        <taxon>Rhodobacterales</taxon>
        <taxon>Paracoccaceae</taxon>
        <taxon>Gemmobacter</taxon>
    </lineage>
</organism>
<dbReference type="GO" id="GO:0005886">
    <property type="term" value="C:plasma membrane"/>
    <property type="evidence" value="ECO:0007669"/>
    <property type="project" value="TreeGrafter"/>
</dbReference>
<feature type="transmembrane region" description="Helical" evidence="7">
    <location>
        <begin position="570"/>
        <end position="593"/>
    </location>
</feature>
<comment type="subcellular location">
    <subcellularLocation>
        <location evidence="1">Membrane</location>
        <topology evidence="1">Multi-pass membrane protein</topology>
    </subcellularLocation>
</comment>
<dbReference type="InterPro" id="IPR006037">
    <property type="entry name" value="RCK_C"/>
</dbReference>
<dbReference type="Pfam" id="PF03600">
    <property type="entry name" value="CitMHS"/>
    <property type="match status" value="1"/>
</dbReference>
<comment type="caution">
    <text evidence="9">The sequence shown here is derived from an EMBL/GenBank/DDBJ whole genome shotgun (WGS) entry which is preliminary data.</text>
</comment>
<dbReference type="Pfam" id="PF02080">
    <property type="entry name" value="TrkA_C"/>
    <property type="match status" value="2"/>
</dbReference>
<keyword evidence="6 7" id="KW-0472">Membrane</keyword>
<evidence type="ECO:0000313" key="10">
    <source>
        <dbReference type="Proteomes" id="UP000244224"/>
    </source>
</evidence>
<dbReference type="Proteomes" id="UP000244224">
    <property type="component" value="Unassembled WGS sequence"/>
</dbReference>
<feature type="transmembrane region" description="Helical" evidence="7">
    <location>
        <begin position="531"/>
        <end position="550"/>
    </location>
</feature>
<feature type="transmembrane region" description="Helical" evidence="7">
    <location>
        <begin position="12"/>
        <end position="28"/>
    </location>
</feature>
<evidence type="ECO:0000256" key="4">
    <source>
        <dbReference type="ARBA" id="ARBA00022737"/>
    </source>
</evidence>
<keyword evidence="10" id="KW-1185">Reference proteome</keyword>
<gene>
    <name evidence="9" type="ORF">C8N34_104265</name>
</gene>
<evidence type="ECO:0000256" key="3">
    <source>
        <dbReference type="ARBA" id="ARBA00022692"/>
    </source>
</evidence>
<dbReference type="EMBL" id="QBKP01000004">
    <property type="protein sequence ID" value="PTX51146.1"/>
    <property type="molecule type" value="Genomic_DNA"/>
</dbReference>
<keyword evidence="2" id="KW-0813">Transport</keyword>
<dbReference type="PANTHER" id="PTHR43652">
    <property type="entry name" value="BASIC AMINO ACID ANTIPORTER YFCC-RELATED"/>
    <property type="match status" value="1"/>
</dbReference>
<keyword evidence="4" id="KW-0677">Repeat</keyword>
<feature type="domain" description="RCK C-terminal" evidence="8">
    <location>
        <begin position="300"/>
        <end position="384"/>
    </location>
</feature>
<dbReference type="AlphaFoldDB" id="A0A2T6B4Z1"/>
<dbReference type="OrthoDB" id="9809303at2"/>
<evidence type="ECO:0000256" key="5">
    <source>
        <dbReference type="ARBA" id="ARBA00022989"/>
    </source>
</evidence>
<feature type="domain" description="RCK C-terminal" evidence="8">
    <location>
        <begin position="215"/>
        <end position="299"/>
    </location>
</feature>
<dbReference type="Gene3D" id="3.30.70.1450">
    <property type="entry name" value="Regulator of K+ conductance, C-terminal domain"/>
    <property type="match status" value="2"/>
</dbReference>
<feature type="transmembrane region" description="Helical" evidence="7">
    <location>
        <begin position="180"/>
        <end position="204"/>
    </location>
</feature>
<dbReference type="GO" id="GO:0008324">
    <property type="term" value="F:monoatomic cation transmembrane transporter activity"/>
    <property type="evidence" value="ECO:0007669"/>
    <property type="project" value="InterPro"/>
</dbReference>
<feature type="transmembrane region" description="Helical" evidence="7">
    <location>
        <begin position="488"/>
        <end position="519"/>
    </location>
</feature>
<name>A0A2T6B4Z1_9RHOB</name>
<accession>A0A2T6B4Z1</accession>
<feature type="transmembrane region" description="Helical" evidence="7">
    <location>
        <begin position="398"/>
        <end position="415"/>
    </location>
</feature>
<dbReference type="InterPro" id="IPR036721">
    <property type="entry name" value="RCK_C_sf"/>
</dbReference>
<dbReference type="PROSITE" id="PS51202">
    <property type="entry name" value="RCK_C"/>
    <property type="match status" value="2"/>
</dbReference>
<evidence type="ECO:0000256" key="6">
    <source>
        <dbReference type="ARBA" id="ARBA00023136"/>
    </source>
</evidence>
<evidence type="ECO:0000259" key="8">
    <source>
        <dbReference type="PROSITE" id="PS51202"/>
    </source>
</evidence>
<proteinExistence type="predicted"/>
<evidence type="ECO:0000256" key="7">
    <source>
        <dbReference type="SAM" id="Phobius"/>
    </source>
</evidence>